<dbReference type="InterPro" id="IPR025285">
    <property type="entry name" value="DUF4145"/>
</dbReference>
<comment type="caution">
    <text evidence="2">The sequence shown here is derived from an EMBL/GenBank/DDBJ whole genome shotgun (WGS) entry which is preliminary data.</text>
</comment>
<keyword evidence="3" id="KW-1185">Reference proteome</keyword>
<dbReference type="Pfam" id="PF13643">
    <property type="entry name" value="DUF4145"/>
    <property type="match status" value="1"/>
</dbReference>
<proteinExistence type="predicted"/>
<evidence type="ECO:0000313" key="2">
    <source>
        <dbReference type="EMBL" id="MFD0994246.1"/>
    </source>
</evidence>
<gene>
    <name evidence="2" type="ORF">ACFQ1U_13645</name>
</gene>
<sequence length="227" mass="26610">MAFNWTCPHCETKTTINSDDHTKHESNLCKDNAEGLKSADILWIVCPNTECNKLSLYVRLYELNYIPEIYRRGDFIKEWTLLPNTKAKIYPEYIPLAIRQDYEEAYTILELSPKASATLSRRCLQGMIRDFWKVKKGRLFDEINAIEEKVDPLTWKSINAIRKVGNIGAHMEKDINLIIEVEPKEAQLLIQLIEMLIEEWYVHRHERELKLNSIVDIAEMKDKAKKS</sequence>
<accession>A0ABW3JWV6</accession>
<name>A0ABW3JWV6_9FLAO</name>
<dbReference type="EMBL" id="JBHTJR010000060">
    <property type="protein sequence ID" value="MFD0994246.1"/>
    <property type="molecule type" value="Genomic_DNA"/>
</dbReference>
<evidence type="ECO:0000259" key="1">
    <source>
        <dbReference type="Pfam" id="PF13643"/>
    </source>
</evidence>
<evidence type="ECO:0000313" key="3">
    <source>
        <dbReference type="Proteomes" id="UP001597062"/>
    </source>
</evidence>
<protein>
    <submittedName>
        <fullName evidence="2">DUF4145 domain-containing protein</fullName>
    </submittedName>
</protein>
<reference evidence="3" key="1">
    <citation type="journal article" date="2019" name="Int. J. Syst. Evol. Microbiol.">
        <title>The Global Catalogue of Microorganisms (GCM) 10K type strain sequencing project: providing services to taxonomists for standard genome sequencing and annotation.</title>
        <authorList>
            <consortium name="The Broad Institute Genomics Platform"/>
            <consortium name="The Broad Institute Genome Sequencing Center for Infectious Disease"/>
            <person name="Wu L."/>
            <person name="Ma J."/>
        </authorList>
    </citation>
    <scope>NUCLEOTIDE SEQUENCE [LARGE SCALE GENOMIC DNA]</scope>
    <source>
        <strain evidence="3">CCUG 60527</strain>
    </source>
</reference>
<organism evidence="2 3">
    <name type="scientific">Tenacibaculum geojense</name>
    <dbReference type="NCBI Taxonomy" id="915352"/>
    <lineage>
        <taxon>Bacteria</taxon>
        <taxon>Pseudomonadati</taxon>
        <taxon>Bacteroidota</taxon>
        <taxon>Flavobacteriia</taxon>
        <taxon>Flavobacteriales</taxon>
        <taxon>Flavobacteriaceae</taxon>
        <taxon>Tenacibaculum</taxon>
    </lineage>
</organism>
<dbReference type="Proteomes" id="UP001597062">
    <property type="component" value="Unassembled WGS sequence"/>
</dbReference>
<feature type="domain" description="DUF4145" evidence="1">
    <location>
        <begin position="103"/>
        <end position="193"/>
    </location>
</feature>
<dbReference type="RefSeq" id="WP_386109324.1">
    <property type="nucleotide sequence ID" value="NZ_JBHTJR010000060.1"/>
</dbReference>